<dbReference type="KEGG" id="bvv:BHK69_13230"/>
<dbReference type="InterPro" id="IPR018110">
    <property type="entry name" value="Mandel_Rmase/mucon_lact_enz_CS"/>
</dbReference>
<keyword evidence="1" id="KW-0456">Lyase</keyword>
<dbReference type="Pfam" id="PF02746">
    <property type="entry name" value="MR_MLE_N"/>
    <property type="match status" value="1"/>
</dbReference>
<dbReference type="SFLD" id="SFLDS00001">
    <property type="entry name" value="Enolase"/>
    <property type="match status" value="1"/>
</dbReference>
<dbReference type="Proteomes" id="UP000094969">
    <property type="component" value="Chromosome"/>
</dbReference>
<dbReference type="InterPro" id="IPR034593">
    <property type="entry name" value="DgoD-like"/>
</dbReference>
<dbReference type="SUPFAM" id="SSF51604">
    <property type="entry name" value="Enolase C-terminal domain-like"/>
    <property type="match status" value="1"/>
</dbReference>
<feature type="domain" description="Mandelate racemase/muconate lactonizing enzyme C-terminal" evidence="2">
    <location>
        <begin position="154"/>
        <end position="264"/>
    </location>
</feature>
<keyword evidence="4" id="KW-1185">Reference proteome</keyword>
<accession>A0A1D7U1P2</accession>
<sequence length="401" mass="44411">MKITALETIQLPYLKNILWLQIHTDEGLIGLGETFRGADAVARYLHSDVAPLLIGRDPLEIDAISKLLIETYVGFRSSGVEMRAASAVDIALWDLFGKATNQPIHQLLGGLSRQRIRTYNTCAGYTYNKSGARRYIGASDHAAEGPYEDQIAFHRDAGALAQSLLEEGITAMKIWPFDPYAVESGGNFIHRADLDKALLPFRQIRDTVGDKMEVMVELHSMWDLPSALAIARGLQEFRPFWAEDPIKMQDPDALAIYAQRSGLPVCASETVATRSQFLELLRKGAADYVMLDVSWCGGLSEAKKIGTMAEAFQRPVAPHDCTGPVVFAASIHLAMNLPNAIFQESVRAYYSSWYRDLVTVMPRIEDGHLYPFAGAGLGLELSPYVLEHPDAIVQKTRRADL</sequence>
<dbReference type="GO" id="GO:0000287">
    <property type="term" value="F:magnesium ion binding"/>
    <property type="evidence" value="ECO:0007669"/>
    <property type="project" value="UniProtKB-ARBA"/>
</dbReference>
<dbReference type="EMBL" id="CP017147">
    <property type="protein sequence ID" value="AOO81296.1"/>
    <property type="molecule type" value="Genomic_DNA"/>
</dbReference>
<dbReference type="Pfam" id="PF13378">
    <property type="entry name" value="MR_MLE_C"/>
    <property type="match status" value="1"/>
</dbReference>
<dbReference type="CDD" id="cd03316">
    <property type="entry name" value="MR_like"/>
    <property type="match status" value="1"/>
</dbReference>
<dbReference type="PROSITE" id="PS00908">
    <property type="entry name" value="MR_MLE_1"/>
    <property type="match status" value="1"/>
</dbReference>
<dbReference type="PANTHER" id="PTHR48080">
    <property type="entry name" value="D-GALACTONATE DEHYDRATASE-RELATED"/>
    <property type="match status" value="1"/>
</dbReference>
<dbReference type="InterPro" id="IPR013341">
    <property type="entry name" value="Mandelate_racemase_N_dom"/>
</dbReference>
<dbReference type="Gene3D" id="3.30.390.10">
    <property type="entry name" value="Enolase-like, N-terminal domain"/>
    <property type="match status" value="1"/>
</dbReference>
<gene>
    <name evidence="3" type="ORF">BHK69_13230</name>
</gene>
<reference evidence="3 4" key="1">
    <citation type="journal article" date="2015" name="Antonie Van Leeuwenhoek">
        <title>Bosea vaviloviae sp. nov., a new species of slow-growing rhizobia isolated from nodules of the relict species Vavilovia formosa (Stev.) Fed.</title>
        <authorList>
            <person name="Safronova V.I."/>
            <person name="Kuznetsova I.G."/>
            <person name="Sazanova A.L."/>
            <person name="Kimeklis A.K."/>
            <person name="Belimov A.A."/>
            <person name="Andronov E.E."/>
            <person name="Pinaev A.G."/>
            <person name="Chizhevskaya E.P."/>
            <person name="Pukhaev A.R."/>
            <person name="Popov K.P."/>
            <person name="Willems A."/>
            <person name="Tikhonovich I.A."/>
        </authorList>
    </citation>
    <scope>NUCLEOTIDE SEQUENCE [LARGE SCALE GENOMIC DNA]</scope>
    <source>
        <strain evidence="3 4">Vaf18</strain>
    </source>
</reference>
<dbReference type="SFLD" id="SFLDG00179">
    <property type="entry name" value="mandelate_racemase"/>
    <property type="match status" value="1"/>
</dbReference>
<name>A0A1D7U1P2_9HYPH</name>
<evidence type="ECO:0000256" key="1">
    <source>
        <dbReference type="ARBA" id="ARBA00023239"/>
    </source>
</evidence>
<dbReference type="InterPro" id="IPR013342">
    <property type="entry name" value="Mandelate_racemase_C"/>
</dbReference>
<evidence type="ECO:0000259" key="2">
    <source>
        <dbReference type="SMART" id="SM00922"/>
    </source>
</evidence>
<dbReference type="PANTHER" id="PTHR48080:SF2">
    <property type="entry name" value="D-GALACTONATE DEHYDRATASE"/>
    <property type="match status" value="1"/>
</dbReference>
<dbReference type="GO" id="GO:0009063">
    <property type="term" value="P:amino acid catabolic process"/>
    <property type="evidence" value="ECO:0007669"/>
    <property type="project" value="InterPro"/>
</dbReference>
<dbReference type="InterPro" id="IPR029065">
    <property type="entry name" value="Enolase_C-like"/>
</dbReference>
<dbReference type="GO" id="GO:0016829">
    <property type="term" value="F:lyase activity"/>
    <property type="evidence" value="ECO:0007669"/>
    <property type="project" value="UniProtKB-KW"/>
</dbReference>
<evidence type="ECO:0000313" key="4">
    <source>
        <dbReference type="Proteomes" id="UP000094969"/>
    </source>
</evidence>
<dbReference type="RefSeq" id="WP_069690510.1">
    <property type="nucleotide sequence ID" value="NZ_CP017147.1"/>
</dbReference>
<dbReference type="SUPFAM" id="SSF54826">
    <property type="entry name" value="Enolase N-terminal domain-like"/>
    <property type="match status" value="1"/>
</dbReference>
<proteinExistence type="predicted"/>
<dbReference type="Gene3D" id="3.20.20.120">
    <property type="entry name" value="Enolase-like C-terminal domain"/>
    <property type="match status" value="1"/>
</dbReference>
<dbReference type="STRING" id="1526658.BHK69_13230"/>
<dbReference type="InterPro" id="IPR036849">
    <property type="entry name" value="Enolase-like_C_sf"/>
</dbReference>
<evidence type="ECO:0000313" key="3">
    <source>
        <dbReference type="EMBL" id="AOO81296.1"/>
    </source>
</evidence>
<organism evidence="3 4">
    <name type="scientific">Bosea vaviloviae</name>
    <dbReference type="NCBI Taxonomy" id="1526658"/>
    <lineage>
        <taxon>Bacteria</taxon>
        <taxon>Pseudomonadati</taxon>
        <taxon>Pseudomonadota</taxon>
        <taxon>Alphaproteobacteria</taxon>
        <taxon>Hyphomicrobiales</taxon>
        <taxon>Boseaceae</taxon>
        <taxon>Bosea</taxon>
    </lineage>
</organism>
<dbReference type="OrthoDB" id="9802699at2"/>
<dbReference type="AlphaFoldDB" id="A0A1D7U1P2"/>
<protein>
    <submittedName>
        <fullName evidence="3">Dehydratase</fullName>
    </submittedName>
</protein>
<dbReference type="InterPro" id="IPR029017">
    <property type="entry name" value="Enolase-like_N"/>
</dbReference>
<dbReference type="SMART" id="SM00922">
    <property type="entry name" value="MR_MLE"/>
    <property type="match status" value="1"/>
</dbReference>